<dbReference type="RefSeq" id="XP_018298525.1">
    <property type="nucleotide sequence ID" value="XM_018443798.1"/>
</dbReference>
<feature type="non-terminal residue" evidence="6">
    <location>
        <position position="210"/>
    </location>
</feature>
<keyword evidence="4" id="KW-0472">Membrane</keyword>
<proteinExistence type="predicted"/>
<dbReference type="STRING" id="763407.A0A162YGD6"/>
<comment type="subcellular location">
    <subcellularLocation>
        <location evidence="1">Membrane</location>
        <topology evidence="1">Multi-pass membrane protein</topology>
    </subcellularLocation>
</comment>
<dbReference type="GO" id="GO:0005886">
    <property type="term" value="C:plasma membrane"/>
    <property type="evidence" value="ECO:0007669"/>
    <property type="project" value="TreeGrafter"/>
</dbReference>
<feature type="non-terminal residue" evidence="6">
    <location>
        <position position="1"/>
    </location>
</feature>
<dbReference type="Proteomes" id="UP000077315">
    <property type="component" value="Unassembled WGS sequence"/>
</dbReference>
<accession>A0A162YGD6</accession>
<dbReference type="GO" id="GO:0006817">
    <property type="term" value="P:phosphate ion transport"/>
    <property type="evidence" value="ECO:0007669"/>
    <property type="project" value="TreeGrafter"/>
</dbReference>
<dbReference type="AlphaFoldDB" id="A0A162YGD6"/>
<name>A0A162YGD6_PHYB8</name>
<reference evidence="7" key="1">
    <citation type="submission" date="2015-06" db="EMBL/GenBank/DDBJ databases">
        <title>Expansion of signal transduction pathways in fungi by whole-genome duplication.</title>
        <authorList>
            <consortium name="DOE Joint Genome Institute"/>
            <person name="Corrochano L.M."/>
            <person name="Kuo A."/>
            <person name="Marcet-Houben M."/>
            <person name="Polaino S."/>
            <person name="Salamov A."/>
            <person name="Villalobos J.M."/>
            <person name="Alvarez M.I."/>
            <person name="Avalos J."/>
            <person name="Benito E.P."/>
            <person name="Benoit I."/>
            <person name="Burger G."/>
            <person name="Camino L.P."/>
            <person name="Canovas D."/>
            <person name="Cerda-Olmedo E."/>
            <person name="Cheng J.-F."/>
            <person name="Dominguez A."/>
            <person name="Elias M."/>
            <person name="Eslava A.P."/>
            <person name="Glaser F."/>
            <person name="Grimwood J."/>
            <person name="Gutierrez G."/>
            <person name="Heitman J."/>
            <person name="Henrissat B."/>
            <person name="Iturriaga E.A."/>
            <person name="Lang B.F."/>
            <person name="Lavin J.L."/>
            <person name="Lee S."/>
            <person name="Li W."/>
            <person name="Lindquist E."/>
            <person name="Lopez-Garcia S."/>
            <person name="Luque E.M."/>
            <person name="Marcos A.T."/>
            <person name="Martin J."/>
            <person name="McCluskey K."/>
            <person name="Medina H.R."/>
            <person name="Miralles-Duran A."/>
            <person name="Miyazaki A."/>
            <person name="Munoz-Torres E."/>
            <person name="Oguiza J.A."/>
            <person name="Ohm R."/>
            <person name="Olmedo M."/>
            <person name="Orejas M."/>
            <person name="Ortiz-Castellanos L."/>
            <person name="Pisabarro A.G."/>
            <person name="Rodriguez-Romero J."/>
            <person name="Ruiz-Herrera J."/>
            <person name="Ruiz-Vazquez R."/>
            <person name="Sanz C."/>
            <person name="Schackwitz W."/>
            <person name="Schmutz J."/>
            <person name="Shahriari M."/>
            <person name="Shelest E."/>
            <person name="Silva-Franco F."/>
            <person name="Soanes D."/>
            <person name="Syed K."/>
            <person name="Tagua V.G."/>
            <person name="Talbot N.J."/>
            <person name="Thon M."/>
            <person name="De vries R.P."/>
            <person name="Wiebenga A."/>
            <person name="Yadav J.S."/>
            <person name="Braun E.L."/>
            <person name="Baker S."/>
            <person name="Garre V."/>
            <person name="Horwitz B."/>
            <person name="Torres-Martinez S."/>
            <person name="Idnurm A."/>
            <person name="Herrera-Estrella A."/>
            <person name="Gabaldon T."/>
            <person name="Grigoriev I.V."/>
        </authorList>
    </citation>
    <scope>NUCLEOTIDE SEQUENCE [LARGE SCALE GENOMIC DNA]</scope>
    <source>
        <strain evidence="7">NRRL 1555(-)</strain>
    </source>
</reference>
<dbReference type="GO" id="GO:0016036">
    <property type="term" value="P:cellular response to phosphate starvation"/>
    <property type="evidence" value="ECO:0007669"/>
    <property type="project" value="TreeGrafter"/>
</dbReference>
<dbReference type="Pfam" id="PF03124">
    <property type="entry name" value="EXS"/>
    <property type="match status" value="1"/>
</dbReference>
<evidence type="ECO:0000259" key="5">
    <source>
        <dbReference type="PROSITE" id="PS51380"/>
    </source>
</evidence>
<evidence type="ECO:0000256" key="2">
    <source>
        <dbReference type="ARBA" id="ARBA00022692"/>
    </source>
</evidence>
<sequence>VEFRDFFIADELNSLAYSIWTISYFACAYGWNWTSLDTNCEMTGSWAAPLLASLPPWWRLLQCIRRYRDSNETVHLVNGAKYLSSISASMVTGIRRFYPGPTMDILWIVVSTVSSCYTSTWDLKMDWGLFQSNSRNFLLRDEIVFHRWSYYTAASSNVVLRFGWVLNTIGLTLDGRLIGFIVALLEAYRRIQWNFFRLENEHINNCGQFR</sequence>
<evidence type="ECO:0000256" key="3">
    <source>
        <dbReference type="ARBA" id="ARBA00022989"/>
    </source>
</evidence>
<evidence type="ECO:0000256" key="1">
    <source>
        <dbReference type="ARBA" id="ARBA00004141"/>
    </source>
</evidence>
<keyword evidence="2" id="KW-0812">Transmembrane</keyword>
<keyword evidence="7" id="KW-1185">Reference proteome</keyword>
<dbReference type="VEuPathDB" id="FungiDB:PHYBLDRAFT_92774"/>
<dbReference type="PANTHER" id="PTHR10783">
    <property type="entry name" value="XENOTROPIC AND POLYTROPIC RETROVIRUS RECEPTOR 1-RELATED"/>
    <property type="match status" value="1"/>
</dbReference>
<dbReference type="OrthoDB" id="9970435at2759"/>
<gene>
    <name evidence="6" type="ORF">PHYBLDRAFT_92774</name>
</gene>
<keyword evidence="3" id="KW-1133">Transmembrane helix</keyword>
<dbReference type="GO" id="GO:0005794">
    <property type="term" value="C:Golgi apparatus"/>
    <property type="evidence" value="ECO:0007669"/>
    <property type="project" value="TreeGrafter"/>
</dbReference>
<dbReference type="InParanoid" id="A0A162YGD6"/>
<organism evidence="6 7">
    <name type="scientific">Phycomyces blakesleeanus (strain ATCC 8743b / DSM 1359 / FGSC 10004 / NBRC 33097 / NRRL 1555)</name>
    <dbReference type="NCBI Taxonomy" id="763407"/>
    <lineage>
        <taxon>Eukaryota</taxon>
        <taxon>Fungi</taxon>
        <taxon>Fungi incertae sedis</taxon>
        <taxon>Mucoromycota</taxon>
        <taxon>Mucoromycotina</taxon>
        <taxon>Mucoromycetes</taxon>
        <taxon>Mucorales</taxon>
        <taxon>Phycomycetaceae</taxon>
        <taxon>Phycomyces</taxon>
    </lineage>
</organism>
<dbReference type="PANTHER" id="PTHR10783:SF103">
    <property type="entry name" value="SOLUTE CARRIER FAMILY 53 MEMBER 1"/>
    <property type="match status" value="1"/>
</dbReference>
<evidence type="ECO:0000313" key="7">
    <source>
        <dbReference type="Proteomes" id="UP000077315"/>
    </source>
</evidence>
<evidence type="ECO:0000256" key="4">
    <source>
        <dbReference type="ARBA" id="ARBA00023136"/>
    </source>
</evidence>
<dbReference type="EMBL" id="KV440971">
    <property type="protein sequence ID" value="OAD80485.1"/>
    <property type="molecule type" value="Genomic_DNA"/>
</dbReference>
<feature type="domain" description="EXS" evidence="5">
    <location>
        <begin position="39"/>
        <end position="210"/>
    </location>
</feature>
<protein>
    <recommendedName>
        <fullName evidence="5">EXS domain-containing protein</fullName>
    </recommendedName>
</protein>
<dbReference type="GeneID" id="29004703"/>
<dbReference type="GO" id="GO:0000822">
    <property type="term" value="F:inositol hexakisphosphate binding"/>
    <property type="evidence" value="ECO:0007669"/>
    <property type="project" value="TreeGrafter"/>
</dbReference>
<dbReference type="PROSITE" id="PS51380">
    <property type="entry name" value="EXS"/>
    <property type="match status" value="1"/>
</dbReference>
<evidence type="ECO:0000313" key="6">
    <source>
        <dbReference type="EMBL" id="OAD80485.1"/>
    </source>
</evidence>
<dbReference type="InterPro" id="IPR004342">
    <property type="entry name" value="EXS_C"/>
</dbReference>